<organism evidence="1 2">
    <name type="scientific">Kurthia sibirica</name>
    <dbReference type="NCBI Taxonomy" id="202750"/>
    <lineage>
        <taxon>Bacteria</taxon>
        <taxon>Bacillati</taxon>
        <taxon>Bacillota</taxon>
        <taxon>Bacilli</taxon>
        <taxon>Bacillales</taxon>
        <taxon>Caryophanaceae</taxon>
        <taxon>Kurthia</taxon>
    </lineage>
</organism>
<reference evidence="1 2" key="1">
    <citation type="submission" date="2018-05" db="EMBL/GenBank/DDBJ databases">
        <title>Kurthia sibirica genome sequence.</title>
        <authorList>
            <person name="Maclea K.S."/>
            <person name="Goen A.E."/>
        </authorList>
    </citation>
    <scope>NUCLEOTIDE SEQUENCE [LARGE SCALE GENOMIC DNA]</scope>
    <source>
        <strain evidence="1 2">ATCC 49154</strain>
    </source>
</reference>
<dbReference type="AlphaFoldDB" id="A0A2U3AGN7"/>
<keyword evidence="2" id="KW-1185">Reference proteome</keyword>
<protein>
    <submittedName>
        <fullName evidence="1">Uncharacterized protein</fullName>
    </submittedName>
</protein>
<comment type="caution">
    <text evidence="1">The sequence shown here is derived from an EMBL/GenBank/DDBJ whole genome shotgun (WGS) entry which is preliminary data.</text>
</comment>
<dbReference type="EMBL" id="QFVR01000031">
    <property type="protein sequence ID" value="PWI23718.1"/>
    <property type="molecule type" value="Genomic_DNA"/>
</dbReference>
<accession>A0A2U3AGN7</accession>
<evidence type="ECO:0000313" key="2">
    <source>
        <dbReference type="Proteomes" id="UP000245938"/>
    </source>
</evidence>
<gene>
    <name evidence="1" type="ORF">DEX24_15605</name>
</gene>
<dbReference type="Proteomes" id="UP000245938">
    <property type="component" value="Unassembled WGS sequence"/>
</dbReference>
<proteinExistence type="predicted"/>
<name>A0A2U3AGN7_9BACL</name>
<evidence type="ECO:0000313" key="1">
    <source>
        <dbReference type="EMBL" id="PWI23718.1"/>
    </source>
</evidence>
<dbReference type="RefSeq" id="WP_109307321.1">
    <property type="nucleotide sequence ID" value="NZ_BJUF01000073.1"/>
</dbReference>
<sequence>MPDFKRNHIVFDEERDTYCTKILYGEGCLLEFVEETTECISDSIEGALEVLEENKMELIPINYRQLNVFSDFVSNRACGELNLNLQDTIRLNELIENVA</sequence>